<dbReference type="NCBIfam" id="TIGR03568">
    <property type="entry name" value="NeuC_NnaA"/>
    <property type="match status" value="1"/>
</dbReference>
<organism evidence="2 3">
    <name type="scientific">Candidatus Giovannonibacteria bacterium GW2011_GWA2_44_26</name>
    <dbReference type="NCBI Taxonomy" id="1618648"/>
    <lineage>
        <taxon>Bacteria</taxon>
        <taxon>Candidatus Giovannoniibacteriota</taxon>
    </lineage>
</organism>
<dbReference type="InterPro" id="IPR020004">
    <property type="entry name" value="UDP-GlcNAc_Epase"/>
</dbReference>
<dbReference type="Gene3D" id="3.40.50.2000">
    <property type="entry name" value="Glycogen Phosphorylase B"/>
    <property type="match status" value="2"/>
</dbReference>
<sequence length="388" mass="43052">MVRKICAITANRADFSRIETILEAVKKHPDLDLQLVVLGSHLLEKTGHTVQEIIKRGFIPDQTIQMELEGSNPVSMTKSVGLAMIELATALDRLKPDVVVAPVDRFESLAMGIAPALMNIHVAHVQGGEVTGTIDESIRHALTKMSHLHFVATEKSRERVIKMGELEETVFNVGCPGTDLLLKIPPLSREKTIWRLNDEIVRGDKKFDPSKPYFLLIQHPVTTEFGSSGDQIKETMEALKNIGQQAIVLWPNIDAGSDDISKILRRYTDKEIDHFTALALKHIPHDLFTNTLRNASCLVGNSSTGMREACYFGTPVVNIGTRQSGRERGRNVVDAPNDRKQIEDAIRFQLGHGAYPVEHIYGDGTAGEKTAEILATIKLPNIQKKITY</sequence>
<name>A0A0G1L1R0_9BACT</name>
<dbReference type="PANTHER" id="PTHR43174:SF3">
    <property type="entry name" value="UDP-N-ACETYLGLUCOSAMINE 2-EPIMERASE"/>
    <property type="match status" value="1"/>
</dbReference>
<protein>
    <submittedName>
        <fullName evidence="2">UDP-N-acetylglucosamine 2-epimerase</fullName>
    </submittedName>
</protein>
<evidence type="ECO:0000313" key="2">
    <source>
        <dbReference type="EMBL" id="KKT62547.1"/>
    </source>
</evidence>
<evidence type="ECO:0000259" key="1">
    <source>
        <dbReference type="Pfam" id="PF02350"/>
    </source>
</evidence>
<dbReference type="InterPro" id="IPR003331">
    <property type="entry name" value="UDP_GlcNAc_Epimerase_2_dom"/>
</dbReference>
<dbReference type="AlphaFoldDB" id="A0A0G1L1R0"/>
<dbReference type="PANTHER" id="PTHR43174">
    <property type="entry name" value="UDP-N-ACETYLGLUCOSAMINE 2-EPIMERASE"/>
    <property type="match status" value="1"/>
</dbReference>
<proteinExistence type="predicted"/>
<dbReference type="EMBL" id="LCIT01000011">
    <property type="protein sequence ID" value="KKT62547.1"/>
    <property type="molecule type" value="Genomic_DNA"/>
</dbReference>
<dbReference type="SUPFAM" id="SSF53756">
    <property type="entry name" value="UDP-Glycosyltransferase/glycogen phosphorylase"/>
    <property type="match status" value="1"/>
</dbReference>
<dbReference type="Proteomes" id="UP000033945">
    <property type="component" value="Unassembled WGS sequence"/>
</dbReference>
<dbReference type="GO" id="GO:0004553">
    <property type="term" value="F:hydrolase activity, hydrolyzing O-glycosyl compounds"/>
    <property type="evidence" value="ECO:0007669"/>
    <property type="project" value="InterPro"/>
</dbReference>
<dbReference type="CDD" id="cd03786">
    <property type="entry name" value="GTB_UDP-GlcNAc_2-Epimerase"/>
    <property type="match status" value="1"/>
</dbReference>
<gene>
    <name evidence="2" type="ORF">UW55_C0011G0011</name>
</gene>
<comment type="caution">
    <text evidence="2">The sequence shown here is derived from an EMBL/GenBank/DDBJ whole genome shotgun (WGS) entry which is preliminary data.</text>
</comment>
<evidence type="ECO:0000313" key="3">
    <source>
        <dbReference type="Proteomes" id="UP000033945"/>
    </source>
</evidence>
<reference evidence="2 3" key="1">
    <citation type="journal article" date="2015" name="Nature">
        <title>rRNA introns, odd ribosomes, and small enigmatic genomes across a large radiation of phyla.</title>
        <authorList>
            <person name="Brown C.T."/>
            <person name="Hug L.A."/>
            <person name="Thomas B.C."/>
            <person name="Sharon I."/>
            <person name="Castelle C.J."/>
            <person name="Singh A."/>
            <person name="Wilkins M.J."/>
            <person name="Williams K.H."/>
            <person name="Banfield J.F."/>
        </authorList>
    </citation>
    <scope>NUCLEOTIDE SEQUENCE [LARGE SCALE GENOMIC DNA]</scope>
</reference>
<feature type="domain" description="UDP-N-acetylglucosamine 2-epimerase" evidence="1">
    <location>
        <begin position="24"/>
        <end position="374"/>
    </location>
</feature>
<dbReference type="InterPro" id="IPR029767">
    <property type="entry name" value="WecB-like"/>
</dbReference>
<dbReference type="Pfam" id="PF02350">
    <property type="entry name" value="Epimerase_2"/>
    <property type="match status" value="1"/>
</dbReference>
<dbReference type="GO" id="GO:0006047">
    <property type="term" value="P:UDP-N-acetylglucosamine metabolic process"/>
    <property type="evidence" value="ECO:0007669"/>
    <property type="project" value="InterPro"/>
</dbReference>
<accession>A0A0G1L1R0</accession>